<gene>
    <name evidence="1" type="ordered locus">ABSDF2135</name>
</gene>
<dbReference type="KEGG" id="abm:ABSDF2135"/>
<accession>B0VR43</accession>
<dbReference type="AlphaFoldDB" id="B0VR43"/>
<organism evidence="1 2">
    <name type="scientific">Acinetobacter baumannii (strain SDF)</name>
    <dbReference type="NCBI Taxonomy" id="509170"/>
    <lineage>
        <taxon>Bacteria</taxon>
        <taxon>Pseudomonadati</taxon>
        <taxon>Pseudomonadota</taxon>
        <taxon>Gammaproteobacteria</taxon>
        <taxon>Moraxellales</taxon>
        <taxon>Moraxellaceae</taxon>
        <taxon>Acinetobacter</taxon>
        <taxon>Acinetobacter calcoaceticus/baumannii complex</taxon>
    </lineage>
</organism>
<dbReference type="Proteomes" id="UP000001741">
    <property type="component" value="Chromosome"/>
</dbReference>
<reference evidence="1 2" key="1">
    <citation type="journal article" date="2008" name="PLoS ONE">
        <title>Comparative analysis of Acinetobacters: three genomes for three lifestyles.</title>
        <authorList>
            <person name="Vallenet D."/>
            <person name="Nordmann P."/>
            <person name="Barbe V."/>
            <person name="Poirel L."/>
            <person name="Mangenot S."/>
            <person name="Bataille E."/>
            <person name="Dossat C."/>
            <person name="Gas S."/>
            <person name="Kreimeyer A."/>
            <person name="Lenoble P."/>
            <person name="Oztas S."/>
            <person name="Poulain J."/>
            <person name="Segurens B."/>
            <person name="Robert C."/>
            <person name="Abergel C."/>
            <person name="Claverie J.M."/>
            <person name="Raoult D."/>
            <person name="Medigue C."/>
            <person name="Weissenbach J."/>
            <person name="Cruveiller S."/>
        </authorList>
    </citation>
    <scope>NUCLEOTIDE SEQUENCE [LARGE SCALE GENOMIC DNA]</scope>
    <source>
        <strain evidence="1 2">SDF</strain>
    </source>
</reference>
<sequence>MQQSRCNSIKDHLEFGSMNNMKYTYKPNYFFFAHKLVLFLKDYLLKHPTEQNTTFNLQTIYDVFSHDLASSTTNLEGILNIADEYVLETEEGLLPLISSHSINLKNHVLSLEFSPKALTSLLSGRSLVNPKAA</sequence>
<dbReference type="HOGENOM" id="CLU_2068058_0_0_6"/>
<proteinExistence type="predicted"/>
<dbReference type="EMBL" id="CU468230">
    <property type="protein sequence ID" value="CAP01462.1"/>
    <property type="molecule type" value="Genomic_DNA"/>
</dbReference>
<evidence type="ECO:0000313" key="2">
    <source>
        <dbReference type="Proteomes" id="UP000001741"/>
    </source>
</evidence>
<protein>
    <submittedName>
        <fullName evidence="1">Uncharacterized protein</fullName>
    </submittedName>
</protein>
<evidence type="ECO:0000313" key="1">
    <source>
        <dbReference type="EMBL" id="CAP01462.1"/>
    </source>
</evidence>
<dbReference type="BioCyc" id="ABAU509170:GCL9-1740-MONOMER"/>
<name>B0VR43_ACIBS</name>